<dbReference type="AlphaFoldDB" id="A0AAW2V2M0"/>
<protein>
    <submittedName>
        <fullName evidence="2">Uncharacterized protein</fullName>
    </submittedName>
</protein>
<reference evidence="2" key="1">
    <citation type="submission" date="2020-06" db="EMBL/GenBank/DDBJ databases">
        <authorList>
            <person name="Li T."/>
            <person name="Hu X."/>
            <person name="Zhang T."/>
            <person name="Song X."/>
            <person name="Zhang H."/>
            <person name="Dai N."/>
            <person name="Sheng W."/>
            <person name="Hou X."/>
            <person name="Wei L."/>
        </authorList>
    </citation>
    <scope>NUCLEOTIDE SEQUENCE</scope>
    <source>
        <strain evidence="2">G02</strain>
        <tissue evidence="2">Leaf</tissue>
    </source>
</reference>
<organism evidence="2">
    <name type="scientific">Sesamum radiatum</name>
    <name type="common">Black benniseed</name>
    <dbReference type="NCBI Taxonomy" id="300843"/>
    <lineage>
        <taxon>Eukaryota</taxon>
        <taxon>Viridiplantae</taxon>
        <taxon>Streptophyta</taxon>
        <taxon>Embryophyta</taxon>
        <taxon>Tracheophyta</taxon>
        <taxon>Spermatophyta</taxon>
        <taxon>Magnoliopsida</taxon>
        <taxon>eudicotyledons</taxon>
        <taxon>Gunneridae</taxon>
        <taxon>Pentapetalae</taxon>
        <taxon>asterids</taxon>
        <taxon>lamiids</taxon>
        <taxon>Lamiales</taxon>
        <taxon>Pedaliaceae</taxon>
        <taxon>Sesamum</taxon>
    </lineage>
</organism>
<proteinExistence type="predicted"/>
<evidence type="ECO:0000256" key="1">
    <source>
        <dbReference type="SAM" id="MobiDB-lite"/>
    </source>
</evidence>
<feature type="compositionally biased region" description="Polar residues" evidence="1">
    <location>
        <begin position="43"/>
        <end position="55"/>
    </location>
</feature>
<reference evidence="2" key="2">
    <citation type="journal article" date="2024" name="Plant">
        <title>Genomic evolution and insights into agronomic trait innovations of Sesamum species.</title>
        <authorList>
            <person name="Miao H."/>
            <person name="Wang L."/>
            <person name="Qu L."/>
            <person name="Liu H."/>
            <person name="Sun Y."/>
            <person name="Le M."/>
            <person name="Wang Q."/>
            <person name="Wei S."/>
            <person name="Zheng Y."/>
            <person name="Lin W."/>
            <person name="Duan Y."/>
            <person name="Cao H."/>
            <person name="Xiong S."/>
            <person name="Wang X."/>
            <person name="Wei L."/>
            <person name="Li C."/>
            <person name="Ma Q."/>
            <person name="Ju M."/>
            <person name="Zhao R."/>
            <person name="Li G."/>
            <person name="Mu C."/>
            <person name="Tian Q."/>
            <person name="Mei H."/>
            <person name="Zhang T."/>
            <person name="Gao T."/>
            <person name="Zhang H."/>
        </authorList>
    </citation>
    <scope>NUCLEOTIDE SEQUENCE</scope>
    <source>
        <strain evidence="2">G02</strain>
    </source>
</reference>
<gene>
    <name evidence="2" type="ORF">Sradi_0921200</name>
</gene>
<dbReference type="EMBL" id="JACGWJ010000004">
    <property type="protein sequence ID" value="KAL0423864.1"/>
    <property type="molecule type" value="Genomic_DNA"/>
</dbReference>
<feature type="region of interest" description="Disordered" evidence="1">
    <location>
        <begin position="36"/>
        <end position="55"/>
    </location>
</feature>
<evidence type="ECO:0000313" key="2">
    <source>
        <dbReference type="EMBL" id="KAL0423864.1"/>
    </source>
</evidence>
<sequence>MQAAFPQGKTAGLQLGWASALTKNEVLHLPSAGCSLAGKTLAGKTNTSGTRRTSGKQFRAGSFTLCWRWAVAELHFQSKKVAGSW</sequence>
<comment type="caution">
    <text evidence="2">The sequence shown here is derived from an EMBL/GenBank/DDBJ whole genome shotgun (WGS) entry which is preliminary data.</text>
</comment>
<accession>A0AAW2V2M0</accession>
<name>A0AAW2V2M0_SESRA</name>